<dbReference type="SMART" id="SM00856">
    <property type="entry name" value="PMEI"/>
    <property type="match status" value="1"/>
</dbReference>
<dbReference type="GO" id="GO:0004857">
    <property type="term" value="F:enzyme inhibitor activity"/>
    <property type="evidence" value="ECO:0007669"/>
    <property type="project" value="InterPro"/>
</dbReference>
<dbReference type="SUPFAM" id="SSF101148">
    <property type="entry name" value="Plant invertase/pectin methylesterase inhibitor"/>
    <property type="match status" value="1"/>
</dbReference>
<dbReference type="CDD" id="cd15800">
    <property type="entry name" value="PMEI-like_2"/>
    <property type="match status" value="1"/>
</dbReference>
<dbReference type="EMBL" id="CAXHTB010000002">
    <property type="protein sequence ID" value="CAL0300965.1"/>
    <property type="molecule type" value="Genomic_DNA"/>
</dbReference>
<feature type="signal peptide" evidence="2">
    <location>
        <begin position="1"/>
        <end position="24"/>
    </location>
</feature>
<evidence type="ECO:0000256" key="2">
    <source>
        <dbReference type="SAM" id="SignalP"/>
    </source>
</evidence>
<evidence type="ECO:0000313" key="4">
    <source>
        <dbReference type="EMBL" id="CAL0300965.1"/>
    </source>
</evidence>
<organism evidence="4 5">
    <name type="scientific">Lupinus luteus</name>
    <name type="common">European yellow lupine</name>
    <dbReference type="NCBI Taxonomy" id="3873"/>
    <lineage>
        <taxon>Eukaryota</taxon>
        <taxon>Viridiplantae</taxon>
        <taxon>Streptophyta</taxon>
        <taxon>Embryophyta</taxon>
        <taxon>Tracheophyta</taxon>
        <taxon>Spermatophyta</taxon>
        <taxon>Magnoliopsida</taxon>
        <taxon>eudicotyledons</taxon>
        <taxon>Gunneridae</taxon>
        <taxon>Pentapetalae</taxon>
        <taxon>rosids</taxon>
        <taxon>fabids</taxon>
        <taxon>Fabales</taxon>
        <taxon>Fabaceae</taxon>
        <taxon>Papilionoideae</taxon>
        <taxon>50 kb inversion clade</taxon>
        <taxon>genistoids sensu lato</taxon>
        <taxon>core genistoids</taxon>
        <taxon>Genisteae</taxon>
        <taxon>Lupinus</taxon>
    </lineage>
</organism>
<proteinExistence type="predicted"/>
<dbReference type="Proteomes" id="UP001497480">
    <property type="component" value="Unassembled WGS sequence"/>
</dbReference>
<dbReference type="AlphaFoldDB" id="A0AAV1VVC7"/>
<evidence type="ECO:0000256" key="1">
    <source>
        <dbReference type="SAM" id="MobiDB-lite"/>
    </source>
</evidence>
<reference evidence="4 5" key="1">
    <citation type="submission" date="2024-03" db="EMBL/GenBank/DDBJ databases">
        <authorList>
            <person name="Martinez-Hernandez J."/>
        </authorList>
    </citation>
    <scope>NUCLEOTIDE SEQUENCE [LARGE SCALE GENOMIC DNA]</scope>
</reference>
<keyword evidence="5" id="KW-1185">Reference proteome</keyword>
<feature type="compositionally biased region" description="Low complexity" evidence="1">
    <location>
        <begin position="62"/>
        <end position="111"/>
    </location>
</feature>
<dbReference type="NCBIfam" id="TIGR01614">
    <property type="entry name" value="PME_inhib"/>
    <property type="match status" value="1"/>
</dbReference>
<sequence>MKINNQTLFSIIFICFALVGKCMSHEKPSPEPPSSSSPTPPSTSTPSSPTPSSSSPTPPSTSTPSTSTSYSPTTPSASYSPTTPSTSYSPTTPSTSTSTSTPSTPTPSTSTNNGRKTKTSTSYFSETNDKFSDTPYVDAPSGSPSATKGGSASFGFSSTFSASFQDYLKAKQGDKSKIKYNPSLQQICSRTHHADVCLATISPLLKHKFDAIHVLEASIIVCTQNLKAIVARIEKNVVGSHAIAASLLLDCQKHYTKALMNLHKALKAIHARKFAIVTKMLSAAVADVSTAESKIVDLKLNMFRVEYFSFVSFTASNCLSIASLVPN</sequence>
<feature type="compositionally biased region" description="Low complexity" evidence="1">
    <location>
        <begin position="44"/>
        <end position="55"/>
    </location>
</feature>
<feature type="region of interest" description="Disordered" evidence="1">
    <location>
        <begin position="24"/>
        <end position="148"/>
    </location>
</feature>
<feature type="compositionally biased region" description="Pro residues" evidence="1">
    <location>
        <begin position="30"/>
        <end position="43"/>
    </location>
</feature>
<evidence type="ECO:0000313" key="5">
    <source>
        <dbReference type="Proteomes" id="UP001497480"/>
    </source>
</evidence>
<dbReference type="InterPro" id="IPR035513">
    <property type="entry name" value="Invertase/methylesterase_inhib"/>
</dbReference>
<protein>
    <recommendedName>
        <fullName evidence="3">Pectinesterase inhibitor domain-containing protein</fullName>
    </recommendedName>
</protein>
<gene>
    <name evidence="4" type="ORF">LLUT_LOCUS2025</name>
</gene>
<feature type="chain" id="PRO_5043348431" description="Pectinesterase inhibitor domain-containing protein" evidence="2">
    <location>
        <begin position="25"/>
        <end position="327"/>
    </location>
</feature>
<keyword evidence="2" id="KW-0732">Signal</keyword>
<feature type="domain" description="Pectinesterase inhibitor" evidence="3">
    <location>
        <begin position="179"/>
        <end position="321"/>
    </location>
</feature>
<dbReference type="Pfam" id="PF04043">
    <property type="entry name" value="PMEI"/>
    <property type="match status" value="1"/>
</dbReference>
<accession>A0AAV1VVC7</accession>
<comment type="caution">
    <text evidence="4">The sequence shown here is derived from an EMBL/GenBank/DDBJ whole genome shotgun (WGS) entry which is preliminary data.</text>
</comment>
<dbReference type="InterPro" id="IPR006501">
    <property type="entry name" value="Pectinesterase_inhib_dom"/>
</dbReference>
<name>A0AAV1VVC7_LUPLU</name>
<dbReference type="Gene3D" id="1.20.140.40">
    <property type="entry name" value="Invertase/pectin methylesterase inhibitor family protein"/>
    <property type="match status" value="1"/>
</dbReference>
<evidence type="ECO:0000259" key="3">
    <source>
        <dbReference type="SMART" id="SM00856"/>
    </source>
</evidence>